<dbReference type="STRING" id="1915309.AXG55_10910"/>
<name>A0A1L4D4N5_9BACT</name>
<protein>
    <submittedName>
        <fullName evidence="1">Uncharacterized protein</fullName>
    </submittedName>
</protein>
<dbReference type="EMBL" id="CP017834">
    <property type="protein sequence ID" value="APJ05164.1"/>
    <property type="molecule type" value="Genomic_DNA"/>
</dbReference>
<gene>
    <name evidence="1" type="ORF">AXG55_10910</name>
</gene>
<dbReference type="AlphaFoldDB" id="A0A1L4D4N5"/>
<dbReference type="KEGG" id="saqi:AXG55_10910"/>
<dbReference type="Proteomes" id="UP000184731">
    <property type="component" value="Chromosome"/>
</dbReference>
<keyword evidence="2" id="KW-1185">Reference proteome</keyword>
<accession>A0A1L4D4N5</accession>
<evidence type="ECO:0000313" key="2">
    <source>
        <dbReference type="Proteomes" id="UP000184731"/>
    </source>
</evidence>
<proteinExistence type="predicted"/>
<dbReference type="InterPro" id="IPR054196">
    <property type="entry name" value="DUF6901"/>
</dbReference>
<organism evidence="1 2">
    <name type="scientific">Silvanigrella aquatica</name>
    <dbReference type="NCBI Taxonomy" id="1915309"/>
    <lineage>
        <taxon>Bacteria</taxon>
        <taxon>Pseudomonadati</taxon>
        <taxon>Bdellovibrionota</taxon>
        <taxon>Oligoflexia</taxon>
        <taxon>Silvanigrellales</taxon>
        <taxon>Silvanigrellaceae</taxon>
        <taxon>Silvanigrella</taxon>
    </lineage>
</organism>
<dbReference type="Pfam" id="PF21842">
    <property type="entry name" value="DUF6901"/>
    <property type="match status" value="1"/>
</dbReference>
<reference evidence="1 2" key="1">
    <citation type="submission" date="2016-10" db="EMBL/GenBank/DDBJ databases">
        <title>Silvanigrella aquatica sp. nov., isolated from a freshwater lake located in the Black Forest, Germany, description of Silvanigrellaceae fam. nov., Silvanigrellales ord. nov., reclassification of the order Bdellovibrionales in the class Oligoflexia, reclassification of the families Bacteriovoracaceae and Halobacteriovoraceae in the new order Bacteriovoracales ord. nov., and reclassification of the family Pseudobacteriovoracaceae in the order Oligoflexiales.</title>
        <authorList>
            <person name="Hahn M.W."/>
            <person name="Schmidt J."/>
            <person name="Koll U."/>
            <person name="Rohde M."/>
            <person name="Verbag S."/>
            <person name="Pitt A."/>
            <person name="Nakai R."/>
            <person name="Naganuma T."/>
            <person name="Lang E."/>
        </authorList>
    </citation>
    <scope>NUCLEOTIDE SEQUENCE [LARGE SCALE GENOMIC DNA]</scope>
    <source>
        <strain evidence="1 2">MWH-Nonnen-W8red</strain>
    </source>
</reference>
<sequence length="220" mass="25499">MTYKFKFSDDHESKYVIDLNRNKDNVEAVSDVPWTQLDFNKCENCPLNSKETKNCPPAIDVERAMHEFQNILSSDIVKTYVETNDRTYYKECDAQTSLKALMGLIMATSLCPILKKLKGLAFYHLPFASFEETIFRAISDYLLKQYFKFKNNKNPDWSLSELSEYYEQIQMVNVAFFERIKVASKADANLNAVVSFSSQSQLISFALDEYLENLAKQFSE</sequence>
<evidence type="ECO:0000313" key="1">
    <source>
        <dbReference type="EMBL" id="APJ05164.1"/>
    </source>
</evidence>